<organism evidence="1 2">
    <name type="scientific">Staurois parvus</name>
    <dbReference type="NCBI Taxonomy" id="386267"/>
    <lineage>
        <taxon>Eukaryota</taxon>
        <taxon>Metazoa</taxon>
        <taxon>Chordata</taxon>
        <taxon>Craniata</taxon>
        <taxon>Vertebrata</taxon>
        <taxon>Euteleostomi</taxon>
        <taxon>Amphibia</taxon>
        <taxon>Batrachia</taxon>
        <taxon>Anura</taxon>
        <taxon>Neobatrachia</taxon>
        <taxon>Ranoidea</taxon>
        <taxon>Ranidae</taxon>
        <taxon>Staurois</taxon>
    </lineage>
</organism>
<evidence type="ECO:0000313" key="2">
    <source>
        <dbReference type="Proteomes" id="UP001162483"/>
    </source>
</evidence>
<protein>
    <submittedName>
        <fullName evidence="1">Uncharacterized protein</fullName>
    </submittedName>
</protein>
<name>A0ABN9B097_9NEOB</name>
<gene>
    <name evidence="1" type="ORF">SPARVUS_LOCUS1974061</name>
</gene>
<dbReference type="Proteomes" id="UP001162483">
    <property type="component" value="Unassembled WGS sequence"/>
</dbReference>
<dbReference type="EMBL" id="CATNWA010001998">
    <property type="protein sequence ID" value="CAI9541729.1"/>
    <property type="molecule type" value="Genomic_DNA"/>
</dbReference>
<keyword evidence="2" id="KW-1185">Reference proteome</keyword>
<evidence type="ECO:0000313" key="1">
    <source>
        <dbReference type="EMBL" id="CAI9541729.1"/>
    </source>
</evidence>
<reference evidence="1" key="1">
    <citation type="submission" date="2023-05" db="EMBL/GenBank/DDBJ databases">
        <authorList>
            <person name="Stuckert A."/>
        </authorList>
    </citation>
    <scope>NUCLEOTIDE SEQUENCE</scope>
</reference>
<proteinExistence type="predicted"/>
<comment type="caution">
    <text evidence="1">The sequence shown here is derived from an EMBL/GenBank/DDBJ whole genome shotgun (WGS) entry which is preliminary data.</text>
</comment>
<accession>A0ABN9B097</accession>
<sequence length="50" mass="6090">MICLKNFIKETNKLFFFFKFCALFLFIAQKVKCPVAIKYHQKKVLFVRKK</sequence>